<gene>
    <name evidence="1" type="ORF">NX722_16865</name>
</gene>
<evidence type="ECO:0000313" key="2">
    <source>
        <dbReference type="Proteomes" id="UP001209854"/>
    </source>
</evidence>
<dbReference type="Gene3D" id="3.90.210.10">
    <property type="entry name" value="Heat-Labile Enterotoxin, subunit A"/>
    <property type="match status" value="1"/>
</dbReference>
<dbReference type="EMBL" id="JAPFCC010000001">
    <property type="protein sequence ID" value="MCW7554262.1"/>
    <property type="molecule type" value="Genomic_DNA"/>
</dbReference>
<sequence>MHSEYTVLQLTNPLKFQNTTIIPGSRCIPAGESKEYGATRYFSGYVFRADDRPPRVIFEEGFMIRHPVNAMYQVVRMTGSSPPSYTGSDGISTTICAKAAAEYIINRADNKSEEGYVYLIDAMDMNGFSMPALPMDSLYSVFPILKKICEVCFPCSILNSSVIGAVWPEGFPSPPSPSPEWPKVINRLNLAVNPRYESGFGKGLVAAKKTVRLFNA</sequence>
<dbReference type="Proteomes" id="UP001209854">
    <property type="component" value="Unassembled WGS sequence"/>
</dbReference>
<comment type="caution">
    <text evidence="1">The sequence shown here is derived from an EMBL/GenBank/DDBJ whole genome shotgun (WGS) entry which is preliminary data.</text>
</comment>
<protein>
    <submittedName>
        <fullName evidence="1">Uncharacterized protein</fullName>
    </submittedName>
</protein>
<organism evidence="1 2">
    <name type="scientific">Endozoicomonas gorgoniicola</name>
    <dbReference type="NCBI Taxonomy" id="1234144"/>
    <lineage>
        <taxon>Bacteria</taxon>
        <taxon>Pseudomonadati</taxon>
        <taxon>Pseudomonadota</taxon>
        <taxon>Gammaproteobacteria</taxon>
        <taxon>Oceanospirillales</taxon>
        <taxon>Endozoicomonadaceae</taxon>
        <taxon>Endozoicomonas</taxon>
    </lineage>
</organism>
<dbReference type="RefSeq" id="WP_262564000.1">
    <property type="nucleotide sequence ID" value="NZ_JAPFCC010000001.1"/>
</dbReference>
<evidence type="ECO:0000313" key="1">
    <source>
        <dbReference type="EMBL" id="MCW7554262.1"/>
    </source>
</evidence>
<reference evidence="1 2" key="1">
    <citation type="submission" date="2022-10" db="EMBL/GenBank/DDBJ databases">
        <title>High-quality genome sequences of two octocoral-associated bacteria, Endozoicomonas euniceicola EF212 and Endozoicomonas gorgoniicola PS125.</title>
        <authorList>
            <person name="Chiou Y.-J."/>
            <person name="Chen Y.-H."/>
        </authorList>
    </citation>
    <scope>NUCLEOTIDE SEQUENCE [LARGE SCALE GENOMIC DNA]</scope>
    <source>
        <strain evidence="1 2">PS125</strain>
    </source>
</reference>
<keyword evidence="2" id="KW-1185">Reference proteome</keyword>
<dbReference type="SUPFAM" id="SSF56399">
    <property type="entry name" value="ADP-ribosylation"/>
    <property type="match status" value="1"/>
</dbReference>
<name>A0ABT3MY08_9GAMM</name>
<proteinExistence type="predicted"/>
<accession>A0ABT3MY08</accession>